<dbReference type="EMBL" id="JRTT01000046">
    <property type="protein sequence ID" value="KHD74341.1"/>
    <property type="molecule type" value="Genomic_DNA"/>
</dbReference>
<dbReference type="Proteomes" id="UP000054537">
    <property type="component" value="Unassembled WGS sequence"/>
</dbReference>
<reference evidence="1 2" key="1">
    <citation type="submission" date="2014-10" db="EMBL/GenBank/DDBJ databases">
        <title>Draft genome sequence of Actinoplanes utahensis NRRL 12052.</title>
        <authorList>
            <person name="Velasco-Bucheli B."/>
            <person name="del Cerro C."/>
            <person name="Hormigo D."/>
            <person name="Garcia J.L."/>
            <person name="Acebal C."/>
            <person name="Arroyo M."/>
            <person name="de la Mata I."/>
        </authorList>
    </citation>
    <scope>NUCLEOTIDE SEQUENCE [LARGE SCALE GENOMIC DNA]</scope>
    <source>
        <strain evidence="1 2">NRRL 12052</strain>
    </source>
</reference>
<name>A0A0A6UFY5_ACTUT</name>
<dbReference type="AlphaFoldDB" id="A0A0A6UFY5"/>
<gene>
    <name evidence="1" type="ORF">MB27_29135</name>
</gene>
<protein>
    <submittedName>
        <fullName evidence="1">Uncharacterized protein</fullName>
    </submittedName>
</protein>
<evidence type="ECO:0000313" key="1">
    <source>
        <dbReference type="EMBL" id="KHD74341.1"/>
    </source>
</evidence>
<sequence length="66" mass="7049">MSSVPTNKRSHLRHIAGSCRIISEHQGLCPFLADRDDASKAVNGASSCSVILVIEVFWIGAAPVTK</sequence>
<accession>A0A0A6UFY5</accession>
<proteinExistence type="predicted"/>
<comment type="caution">
    <text evidence="1">The sequence shown here is derived from an EMBL/GenBank/DDBJ whole genome shotgun (WGS) entry which is preliminary data.</text>
</comment>
<keyword evidence="2" id="KW-1185">Reference proteome</keyword>
<organism evidence="1 2">
    <name type="scientific">Actinoplanes utahensis</name>
    <dbReference type="NCBI Taxonomy" id="1869"/>
    <lineage>
        <taxon>Bacteria</taxon>
        <taxon>Bacillati</taxon>
        <taxon>Actinomycetota</taxon>
        <taxon>Actinomycetes</taxon>
        <taxon>Micromonosporales</taxon>
        <taxon>Micromonosporaceae</taxon>
        <taxon>Actinoplanes</taxon>
    </lineage>
</organism>
<evidence type="ECO:0000313" key="2">
    <source>
        <dbReference type="Proteomes" id="UP000054537"/>
    </source>
</evidence>